<sequence>MLGGGMDVSAGFHPWLVSLLRVAVNELGSRSGRLAGQGGQLHFARFQIIYSRFKRQGSGAGQDGDGLRQFPFFCSASLQALTLRLARD</sequence>
<protein>
    <submittedName>
        <fullName evidence="1">Uncharacterized protein</fullName>
    </submittedName>
</protein>
<evidence type="ECO:0000313" key="1">
    <source>
        <dbReference type="EMBL" id="ABG63934.1"/>
    </source>
</evidence>
<accession>Q11F91</accession>
<organism evidence="1">
    <name type="scientific">Chelativorans sp. (strain BNC1)</name>
    <dbReference type="NCBI Taxonomy" id="266779"/>
    <lineage>
        <taxon>Bacteria</taxon>
        <taxon>Pseudomonadati</taxon>
        <taxon>Pseudomonadota</taxon>
        <taxon>Alphaproteobacteria</taxon>
        <taxon>Hyphomicrobiales</taxon>
        <taxon>Phyllobacteriaceae</taxon>
        <taxon>Chelativorans</taxon>
    </lineage>
</organism>
<dbReference type="HOGENOM" id="CLU_2463448_0_0_5"/>
<dbReference type="KEGG" id="mes:Meso_2550"/>
<reference evidence="1" key="1">
    <citation type="submission" date="2006-06" db="EMBL/GenBank/DDBJ databases">
        <title>Complete sequence of chromosome of Chelativorans sp. BNC1.</title>
        <authorList>
            <consortium name="US DOE Joint Genome Institute"/>
            <person name="Copeland A."/>
            <person name="Lucas S."/>
            <person name="Lapidus A."/>
            <person name="Barry K."/>
            <person name="Detter J.C."/>
            <person name="Glavina del Rio T."/>
            <person name="Hammon N."/>
            <person name="Israni S."/>
            <person name="Dalin E."/>
            <person name="Tice H."/>
            <person name="Pitluck S."/>
            <person name="Chertkov O."/>
            <person name="Brettin T."/>
            <person name="Bruce D."/>
            <person name="Han C."/>
            <person name="Tapia R."/>
            <person name="Gilna P."/>
            <person name="Schmutz J."/>
            <person name="Larimer F."/>
            <person name="Land M."/>
            <person name="Hauser L."/>
            <person name="Kyrpides N."/>
            <person name="Mikhailova N."/>
            <person name="Richardson P."/>
        </authorList>
    </citation>
    <scope>NUCLEOTIDE SEQUENCE</scope>
    <source>
        <strain evidence="1">BNC1</strain>
    </source>
</reference>
<name>Q11F91_CHESB</name>
<dbReference type="AlphaFoldDB" id="Q11F91"/>
<proteinExistence type="predicted"/>
<dbReference type="EMBL" id="CP000390">
    <property type="protein sequence ID" value="ABG63934.1"/>
    <property type="molecule type" value="Genomic_DNA"/>
</dbReference>
<gene>
    <name evidence="1" type="ordered locus">Meso_2550</name>
</gene>